<dbReference type="InterPro" id="IPR011011">
    <property type="entry name" value="Znf_FYVE_PHD"/>
</dbReference>
<evidence type="ECO:0000256" key="5">
    <source>
        <dbReference type="ARBA" id="ARBA00023015"/>
    </source>
</evidence>
<feature type="compositionally biased region" description="Basic and acidic residues" evidence="10">
    <location>
        <begin position="1052"/>
        <end position="1094"/>
    </location>
</feature>
<gene>
    <name evidence="13" type="primary">LOC100369583</name>
</gene>
<evidence type="ECO:0000256" key="7">
    <source>
        <dbReference type="ARBA" id="ARBA00023163"/>
    </source>
</evidence>
<reference evidence="13" key="1">
    <citation type="submission" date="2025-08" db="UniProtKB">
        <authorList>
            <consortium name="RefSeq"/>
        </authorList>
    </citation>
    <scope>IDENTIFICATION</scope>
    <source>
        <tissue evidence="13">Testes</tissue>
    </source>
</reference>
<proteinExistence type="predicted"/>
<evidence type="ECO:0000259" key="11">
    <source>
        <dbReference type="PROSITE" id="PS50016"/>
    </source>
</evidence>
<keyword evidence="8" id="KW-0539">Nucleus</keyword>
<dbReference type="PROSITE" id="PS50016">
    <property type="entry name" value="ZF_PHD_2"/>
    <property type="match status" value="2"/>
</dbReference>
<feature type="compositionally biased region" description="Basic and acidic residues" evidence="10">
    <location>
        <begin position="1020"/>
        <end position="1032"/>
    </location>
</feature>
<organism evidence="12 13">
    <name type="scientific">Saccoglossus kowalevskii</name>
    <name type="common">Acorn worm</name>
    <dbReference type="NCBI Taxonomy" id="10224"/>
    <lineage>
        <taxon>Eukaryota</taxon>
        <taxon>Metazoa</taxon>
        <taxon>Hemichordata</taxon>
        <taxon>Enteropneusta</taxon>
        <taxon>Harrimaniidae</taxon>
        <taxon>Saccoglossus</taxon>
    </lineage>
</organism>
<evidence type="ECO:0000256" key="3">
    <source>
        <dbReference type="ARBA" id="ARBA00022771"/>
    </source>
</evidence>
<feature type="compositionally biased region" description="Basic and acidic residues" evidence="10">
    <location>
        <begin position="207"/>
        <end position="219"/>
    </location>
</feature>
<accession>A0ABM0MUR9</accession>
<feature type="compositionally biased region" description="Basic and acidic residues" evidence="10">
    <location>
        <begin position="372"/>
        <end position="388"/>
    </location>
</feature>
<comment type="subcellular location">
    <subcellularLocation>
        <location evidence="1">Nucleus</location>
    </subcellularLocation>
</comment>
<keyword evidence="7" id="KW-0804">Transcription</keyword>
<sequence length="1168" mass="131827">MVHVRLDAVANAMKSHITATDLTETLDEDMGRTYNAVTAAASVAAVWPQLHQGVPLRQLTLDPYTVSEVLRLHFLSSGAKTNSADAKYRYQQRGGYTPLDDAGLEFRMTESGILRTLSTGNLFDLSPGEKLKILSALCGHLMTFVTCRDYIEDSFEKWRTTRKEWRENQTAEQRRGKEEASARYKQRQEERAKEKERVKERKLKKQMLKEEMLRKDEQGKGQTNDKNNENGKLGKEKMEADEDDKPKRRLTRGMEKEEELEEKMEVDDNDGAGLAPEEEKERQKKLLEEEVKKRKEFHKKDRELFEQLQDMICKYNLTPLGQDRIYRRFWKFQSIPGLFVECDREYLDEDVLHPVEQTFKSNPFTPYSSSQESKEQVGEASSADKGEDCDTSTASNKENEENNLEMREENGESRDGKTILNESGSQNGSVKLNAVEAPKLENFDPCMLNFSHSQWSFYANTDDVDRLINTLNPRGYREGALKEALLLHKKSIMEGVQKCPIEKLRIPKTDHEAPSAVAAASTDVKPAKPKQVIVKLSGKKTGLVSEGHEDSSAGSETLELSLREQLLDLEERIYTGSLGCLKIEDRNAWIKAIENGSYDMQCRELTWGPWWARHKMDDKDTGAESMELGINEVSVGEHSLPQKQKDRVSELKRSETPTGSTRCSTPSTVDHVVKDLSCALLQIAQGIEPKYLKPPLGEDEATKKSKQKEAQEKAMKEFQAMVAQSKKGKKKDKKKQEQAEAEKGNENSDEESSSSDEESEPSKPEKTITERWQESLMSSSSIPQLFLHMATLDSSVMWSKSILHARCRICRRKGDAERMLLCDGCDRGHHMYCLKPPVKSIPSGDWYCVDCRPKIVKQNSRRRRKSTLEDYDSSNDEEEKEEADDDDESSRSEAESSSEDESEEEDSDDDDECNDDSDESAEASSDSDDESNNSEEDSHCDECAKCGREGQLILCETCPSAYHLKCANPPLKKIPAGKWICEVCTDKSQKKPTGIKFKGPAKSKSGKSTPSSVTGRSKKVSPEVKTGAEKRSRISARATGKEKPRSASLPRARTEGRTKRARDSGSSDSESPRRGSKRMKEGQPKKRFARKDSFSSEDSGPSSRRLPTSSSRGSEWSKQMKLCEQLINDVIRHKDAWPFLQPVSKKVGVAENVPVQRLNPSNNILAPA</sequence>
<feature type="region of interest" description="Disordered" evidence="10">
    <location>
        <begin position="691"/>
        <end position="768"/>
    </location>
</feature>
<dbReference type="SUPFAM" id="SSF47370">
    <property type="entry name" value="Bromodomain"/>
    <property type="match status" value="1"/>
</dbReference>
<dbReference type="Proteomes" id="UP000694865">
    <property type="component" value="Unplaced"/>
</dbReference>
<feature type="compositionally biased region" description="Basic and acidic residues" evidence="10">
    <location>
        <begin position="643"/>
        <end position="655"/>
    </location>
</feature>
<dbReference type="CDD" id="cd15627">
    <property type="entry name" value="PHD_BAZ1A"/>
    <property type="match status" value="1"/>
</dbReference>
<feature type="compositionally biased region" description="Polar residues" evidence="10">
    <location>
        <begin position="656"/>
        <end position="667"/>
    </location>
</feature>
<feature type="region of interest" description="Disordered" evidence="10">
    <location>
        <begin position="636"/>
        <end position="667"/>
    </location>
</feature>
<dbReference type="Pfam" id="PF15612">
    <property type="entry name" value="WHIM1"/>
    <property type="match status" value="1"/>
</dbReference>
<keyword evidence="6" id="KW-0103">Bromodomain</keyword>
<feature type="compositionally biased region" description="Polar residues" evidence="10">
    <location>
        <begin position="359"/>
        <end position="371"/>
    </location>
</feature>
<feature type="domain" description="PHD-type" evidence="11">
    <location>
        <begin position="804"/>
        <end position="854"/>
    </location>
</feature>
<evidence type="ECO:0000256" key="2">
    <source>
        <dbReference type="ARBA" id="ARBA00022723"/>
    </source>
</evidence>
<evidence type="ECO:0000313" key="13">
    <source>
        <dbReference type="RefSeq" id="XP_006823760.1"/>
    </source>
</evidence>
<feature type="compositionally biased region" description="Basic and acidic residues" evidence="10">
    <location>
        <begin position="397"/>
        <end position="417"/>
    </location>
</feature>
<feature type="region of interest" description="Disordered" evidence="10">
    <location>
        <begin position="163"/>
        <end position="282"/>
    </location>
</feature>
<dbReference type="Pfam" id="PF15613">
    <property type="entry name" value="WSD"/>
    <property type="match status" value="1"/>
</dbReference>
<dbReference type="InterPro" id="IPR047171">
    <property type="entry name" value="BAZ1A"/>
</dbReference>
<dbReference type="Pfam" id="PF00628">
    <property type="entry name" value="PHD"/>
    <property type="match status" value="2"/>
</dbReference>
<protein>
    <submittedName>
        <fullName evidence="13">Bromodomain adjacent to zinc finger domain protein 1A-like</fullName>
    </submittedName>
</protein>
<feature type="compositionally biased region" description="Acidic residues" evidence="10">
    <location>
        <begin position="747"/>
        <end position="759"/>
    </location>
</feature>
<feature type="region of interest" description="Disordered" evidence="10">
    <location>
        <begin position="989"/>
        <end position="1118"/>
    </location>
</feature>
<dbReference type="SMART" id="SM00249">
    <property type="entry name" value="PHD"/>
    <property type="match status" value="2"/>
</dbReference>
<evidence type="ECO:0000256" key="6">
    <source>
        <dbReference type="ARBA" id="ARBA00023117"/>
    </source>
</evidence>
<dbReference type="InterPro" id="IPR019786">
    <property type="entry name" value="Zinc_finger_PHD-type_CS"/>
</dbReference>
<evidence type="ECO:0000256" key="4">
    <source>
        <dbReference type="ARBA" id="ARBA00022833"/>
    </source>
</evidence>
<feature type="compositionally biased region" description="Basic and acidic residues" evidence="10">
    <location>
        <begin position="734"/>
        <end position="746"/>
    </location>
</feature>
<dbReference type="InterPro" id="IPR036427">
    <property type="entry name" value="Bromodomain-like_sf"/>
</dbReference>
<keyword evidence="4" id="KW-0862">Zinc</keyword>
<dbReference type="GeneID" id="100369583"/>
<evidence type="ECO:0000256" key="8">
    <source>
        <dbReference type="ARBA" id="ARBA00023242"/>
    </source>
</evidence>
<feature type="compositionally biased region" description="Acidic residues" evidence="10">
    <location>
        <begin position="896"/>
        <end position="935"/>
    </location>
</feature>
<dbReference type="SUPFAM" id="SSF57903">
    <property type="entry name" value="FYVE/PHD zinc finger"/>
    <property type="match status" value="2"/>
</dbReference>
<dbReference type="InterPro" id="IPR019787">
    <property type="entry name" value="Znf_PHD-finger"/>
</dbReference>
<feature type="compositionally biased region" description="Acidic residues" evidence="10">
    <location>
        <begin position="869"/>
        <end position="888"/>
    </location>
</feature>
<dbReference type="Gene3D" id="3.30.40.10">
    <property type="entry name" value="Zinc/RING finger domain, C3HC4 (zinc finger)"/>
    <property type="match status" value="2"/>
</dbReference>
<keyword evidence="2" id="KW-0479">Metal-binding</keyword>
<dbReference type="InterPro" id="IPR028942">
    <property type="entry name" value="WHIM1_dom"/>
</dbReference>
<feature type="region of interest" description="Disordered" evidence="10">
    <location>
        <begin position="862"/>
        <end position="938"/>
    </location>
</feature>
<keyword evidence="12" id="KW-1185">Reference proteome</keyword>
<feature type="compositionally biased region" description="Polar residues" evidence="10">
    <location>
        <begin position="420"/>
        <end position="430"/>
    </location>
</feature>
<feature type="compositionally biased region" description="Acidic residues" evidence="10">
    <location>
        <begin position="256"/>
        <end position="270"/>
    </location>
</feature>
<name>A0ABM0MUR9_SACKO</name>
<dbReference type="InterPro" id="IPR001965">
    <property type="entry name" value="Znf_PHD"/>
</dbReference>
<feature type="compositionally biased region" description="Basic and acidic residues" evidence="10">
    <location>
        <begin position="226"/>
        <end position="238"/>
    </location>
</feature>
<dbReference type="RefSeq" id="XP_006823760.1">
    <property type="nucleotide sequence ID" value="XM_006823697.1"/>
</dbReference>
<feature type="compositionally biased region" description="Basic and acidic residues" evidence="10">
    <location>
        <begin position="163"/>
        <end position="199"/>
    </location>
</feature>
<keyword evidence="5" id="KW-0805">Transcription regulation</keyword>
<evidence type="ECO:0000256" key="10">
    <source>
        <dbReference type="SAM" id="MobiDB-lite"/>
    </source>
</evidence>
<dbReference type="PANTHER" id="PTHR46510:SF1">
    <property type="entry name" value="BROMODOMAIN ADJACENT TO ZINC FINGER DOMAIN PROTEIN 1A"/>
    <property type="match status" value="1"/>
</dbReference>
<dbReference type="InterPro" id="IPR013083">
    <property type="entry name" value="Znf_RING/FYVE/PHD"/>
</dbReference>
<feature type="region of interest" description="Disordered" evidence="10">
    <location>
        <begin position="359"/>
        <end position="430"/>
    </location>
</feature>
<keyword evidence="3 9" id="KW-0863">Zinc-finger</keyword>
<feature type="domain" description="PHD-type" evidence="11">
    <location>
        <begin position="940"/>
        <end position="987"/>
    </location>
</feature>
<feature type="compositionally biased region" description="Polar residues" evidence="10">
    <location>
        <begin position="1006"/>
        <end position="1015"/>
    </location>
</feature>
<dbReference type="PANTHER" id="PTHR46510">
    <property type="entry name" value="BROMODOMAIN ADJACENT TO ZINC FINGER DOMAIN PROTEIN 1A"/>
    <property type="match status" value="1"/>
</dbReference>
<evidence type="ECO:0000256" key="1">
    <source>
        <dbReference type="ARBA" id="ARBA00004123"/>
    </source>
</evidence>
<dbReference type="PROSITE" id="PS01359">
    <property type="entry name" value="ZF_PHD_1"/>
    <property type="match status" value="1"/>
</dbReference>
<evidence type="ECO:0000256" key="9">
    <source>
        <dbReference type="PROSITE-ProRule" id="PRU00146"/>
    </source>
</evidence>
<feature type="compositionally biased region" description="Low complexity" evidence="10">
    <location>
        <begin position="1096"/>
        <end position="1114"/>
    </location>
</feature>
<evidence type="ECO:0000313" key="12">
    <source>
        <dbReference type="Proteomes" id="UP000694865"/>
    </source>
</evidence>
<feature type="compositionally biased region" description="Basic and acidic residues" evidence="10">
    <location>
        <begin position="700"/>
        <end position="716"/>
    </location>
</feature>
<dbReference type="InterPro" id="IPR028941">
    <property type="entry name" value="WHIM2_dom"/>
</dbReference>